<reference evidence="1 2" key="1">
    <citation type="submission" date="2019-03" db="EMBL/GenBank/DDBJ databases">
        <authorList>
            <person name="Zhang S."/>
        </authorList>
    </citation>
    <scope>NUCLEOTIDE SEQUENCE [LARGE SCALE GENOMIC DNA]</scope>
    <source>
        <strain evidence="1 2">S4J41</strain>
    </source>
</reference>
<dbReference type="EMBL" id="SMFP01000001">
    <property type="protein sequence ID" value="TDE40927.1"/>
    <property type="molecule type" value="Genomic_DNA"/>
</dbReference>
<protein>
    <submittedName>
        <fullName evidence="1">Uncharacterized protein</fullName>
    </submittedName>
</protein>
<evidence type="ECO:0000313" key="1">
    <source>
        <dbReference type="EMBL" id="TDE40927.1"/>
    </source>
</evidence>
<accession>A0A4R5F1D7</accession>
<proteinExistence type="predicted"/>
<dbReference type="InterPro" id="IPR056912">
    <property type="entry name" value="Phage_JBD30_tail_term-like"/>
</dbReference>
<dbReference type="Proteomes" id="UP000294662">
    <property type="component" value="Unassembled WGS sequence"/>
</dbReference>
<dbReference type="OrthoDB" id="7742971at2"/>
<keyword evidence="2" id="KW-1185">Reference proteome</keyword>
<evidence type="ECO:0000313" key="2">
    <source>
        <dbReference type="Proteomes" id="UP000294662"/>
    </source>
</evidence>
<gene>
    <name evidence="1" type="ORF">E1B25_01565</name>
</gene>
<dbReference type="Pfam" id="PF23840">
    <property type="entry name" value="Phage_tail_terminator"/>
    <property type="match status" value="1"/>
</dbReference>
<name>A0A4R5F1D7_9RHOB</name>
<dbReference type="AlphaFoldDB" id="A0A4R5F1D7"/>
<dbReference type="RefSeq" id="WP_132826917.1">
    <property type="nucleotide sequence ID" value="NZ_SMFP01000001.1"/>
</dbReference>
<sequence>MMENVITRLDTQVADLTGKVEGAAAFAAMMKGGRGPHNMPAAFVLPLGLQGGRAEASSGMFVQSYAESIGVVLFLQATDPQAERALDRLRPLIAQVIDAIAGWAPGNTVGVFGLSRGALIGVQGGRLAYQIDFSIQDQLRIAS</sequence>
<organism evidence="1 2">
    <name type="scientific">Antarcticimicrobium sediminis</name>
    <dbReference type="NCBI Taxonomy" id="2546227"/>
    <lineage>
        <taxon>Bacteria</taxon>
        <taxon>Pseudomonadati</taxon>
        <taxon>Pseudomonadota</taxon>
        <taxon>Alphaproteobacteria</taxon>
        <taxon>Rhodobacterales</taxon>
        <taxon>Paracoccaceae</taxon>
        <taxon>Antarcticimicrobium</taxon>
    </lineage>
</organism>
<comment type="caution">
    <text evidence="1">The sequence shown here is derived from an EMBL/GenBank/DDBJ whole genome shotgun (WGS) entry which is preliminary data.</text>
</comment>